<protein>
    <submittedName>
        <fullName evidence="2">Uncharacterized protein</fullName>
    </submittedName>
</protein>
<dbReference type="EMBL" id="JAQIZT010000012">
    <property type="protein sequence ID" value="KAJ6977234.1"/>
    <property type="molecule type" value="Genomic_DNA"/>
</dbReference>
<keyword evidence="3" id="KW-1185">Reference proteome</keyword>
<name>A0AAD6M2M2_9ROSI</name>
<feature type="region of interest" description="Disordered" evidence="1">
    <location>
        <begin position="23"/>
        <end position="49"/>
    </location>
</feature>
<evidence type="ECO:0000313" key="2">
    <source>
        <dbReference type="EMBL" id="KAJ6977234.1"/>
    </source>
</evidence>
<evidence type="ECO:0000256" key="1">
    <source>
        <dbReference type="SAM" id="MobiDB-lite"/>
    </source>
</evidence>
<dbReference type="AlphaFoldDB" id="A0AAD6M2M2"/>
<proteinExistence type="predicted"/>
<comment type="caution">
    <text evidence="2">The sequence shown here is derived from an EMBL/GenBank/DDBJ whole genome shotgun (WGS) entry which is preliminary data.</text>
</comment>
<evidence type="ECO:0000313" key="3">
    <source>
        <dbReference type="Proteomes" id="UP001164929"/>
    </source>
</evidence>
<reference evidence="2" key="1">
    <citation type="journal article" date="2023" name="Mol. Ecol. Resour.">
        <title>Chromosome-level genome assembly of a triploid poplar Populus alba 'Berolinensis'.</title>
        <authorList>
            <person name="Chen S."/>
            <person name="Yu Y."/>
            <person name="Wang X."/>
            <person name="Wang S."/>
            <person name="Zhang T."/>
            <person name="Zhou Y."/>
            <person name="He R."/>
            <person name="Meng N."/>
            <person name="Wang Y."/>
            <person name="Liu W."/>
            <person name="Liu Z."/>
            <person name="Liu J."/>
            <person name="Guo Q."/>
            <person name="Huang H."/>
            <person name="Sederoff R.R."/>
            <person name="Wang G."/>
            <person name="Qu G."/>
            <person name="Chen S."/>
        </authorList>
    </citation>
    <scope>NUCLEOTIDE SEQUENCE</scope>
    <source>
        <strain evidence="2">SC-2020</strain>
    </source>
</reference>
<organism evidence="2 3">
    <name type="scientific">Populus alba x Populus x berolinensis</name>
    <dbReference type="NCBI Taxonomy" id="444605"/>
    <lineage>
        <taxon>Eukaryota</taxon>
        <taxon>Viridiplantae</taxon>
        <taxon>Streptophyta</taxon>
        <taxon>Embryophyta</taxon>
        <taxon>Tracheophyta</taxon>
        <taxon>Spermatophyta</taxon>
        <taxon>Magnoliopsida</taxon>
        <taxon>eudicotyledons</taxon>
        <taxon>Gunneridae</taxon>
        <taxon>Pentapetalae</taxon>
        <taxon>rosids</taxon>
        <taxon>fabids</taxon>
        <taxon>Malpighiales</taxon>
        <taxon>Salicaceae</taxon>
        <taxon>Saliceae</taxon>
        <taxon>Populus</taxon>
    </lineage>
</organism>
<accession>A0AAD6M2M2</accession>
<dbReference type="Proteomes" id="UP001164929">
    <property type="component" value="Chromosome 12"/>
</dbReference>
<sequence>MSTARPGYTSSAATIVSPSVFFSSDGKRKTQAKNGNTANFYGNKKNNDKHLEAGLNGNVQSEDSAWKGHEQIHMGAKGWGFPS</sequence>
<gene>
    <name evidence="2" type="ORF">NC653_029209</name>
</gene>